<dbReference type="InterPro" id="IPR001303">
    <property type="entry name" value="Aldolase_II/adducin_N"/>
</dbReference>
<dbReference type="EMBL" id="BAABFO010000009">
    <property type="protein sequence ID" value="GAA4332250.1"/>
    <property type="molecule type" value="Genomic_DNA"/>
</dbReference>
<evidence type="ECO:0000256" key="1">
    <source>
        <dbReference type="ARBA" id="ARBA00037961"/>
    </source>
</evidence>
<evidence type="ECO:0000313" key="3">
    <source>
        <dbReference type="EMBL" id="GAA4332250.1"/>
    </source>
</evidence>
<gene>
    <name evidence="3" type="ORF">GCM10023144_21970</name>
</gene>
<feature type="domain" description="Class II aldolase/adducin N-terminal" evidence="2">
    <location>
        <begin position="22"/>
        <end position="204"/>
    </location>
</feature>
<dbReference type="SMART" id="SM01007">
    <property type="entry name" value="Aldolase_II"/>
    <property type="match status" value="1"/>
</dbReference>
<dbReference type="PANTHER" id="PTHR10672">
    <property type="entry name" value="ADDUCIN"/>
    <property type="match status" value="1"/>
</dbReference>
<protein>
    <submittedName>
        <fullName evidence="3">Aldolase</fullName>
    </submittedName>
</protein>
<dbReference type="Pfam" id="PF00596">
    <property type="entry name" value="Aldolase_II"/>
    <property type="match status" value="1"/>
</dbReference>
<reference evidence="4" key="1">
    <citation type="journal article" date="2019" name="Int. J. Syst. Evol. Microbiol.">
        <title>The Global Catalogue of Microorganisms (GCM) 10K type strain sequencing project: providing services to taxonomists for standard genome sequencing and annotation.</title>
        <authorList>
            <consortium name="The Broad Institute Genomics Platform"/>
            <consortium name="The Broad Institute Genome Sequencing Center for Infectious Disease"/>
            <person name="Wu L."/>
            <person name="Ma J."/>
        </authorList>
    </citation>
    <scope>NUCLEOTIDE SEQUENCE [LARGE SCALE GENOMIC DNA]</scope>
    <source>
        <strain evidence="4">JCM 17666</strain>
    </source>
</reference>
<dbReference type="SUPFAM" id="SSF53639">
    <property type="entry name" value="AraD/HMP-PK domain-like"/>
    <property type="match status" value="1"/>
</dbReference>
<sequence>MDTSVQAVSAQDQEAIEWQARVDLAAAHRIAVMHDLAEGIMNHFTLVVPGKPDRYLHMPFGLHWAEVTASCFMEVSLEDGRILKGDGRIQRSAYCIHAPIHRLAPHAKCVLHTHMPYASALTRLKDPRIKLIGQTEIGVARDAVYDMHFDGPVRDVEEGERLARVLGDKNILFMANHGVLVTGRTVAEAYDRLYYLERAAQVQMYAMWTNQELLDCTEEAVTRTARIYSENVITGSKSTWDLHFEALKRIIDRNGSDYRN</sequence>
<dbReference type="PANTHER" id="PTHR10672:SF21">
    <property type="entry name" value="CLASS II ALDOLASE_ADDUCIN N-TERMINAL DOMAIN-CONTAINING PROTEIN"/>
    <property type="match status" value="1"/>
</dbReference>
<evidence type="ECO:0000259" key="2">
    <source>
        <dbReference type="SMART" id="SM01007"/>
    </source>
</evidence>
<keyword evidence="4" id="KW-1185">Reference proteome</keyword>
<comment type="similarity">
    <text evidence="1">Belongs to the aldolase class II family.</text>
</comment>
<dbReference type="Proteomes" id="UP001501671">
    <property type="component" value="Unassembled WGS sequence"/>
</dbReference>
<dbReference type="InterPro" id="IPR051017">
    <property type="entry name" value="Aldolase-II_Adducin_sf"/>
</dbReference>
<dbReference type="Gene3D" id="3.40.225.10">
    <property type="entry name" value="Class II aldolase/adducin N-terminal domain"/>
    <property type="match status" value="1"/>
</dbReference>
<comment type="caution">
    <text evidence="3">The sequence shown here is derived from an EMBL/GenBank/DDBJ whole genome shotgun (WGS) entry which is preliminary data.</text>
</comment>
<organism evidence="3 4">
    <name type="scientific">Pigmentiphaga soli</name>
    <dbReference type="NCBI Taxonomy" id="1007095"/>
    <lineage>
        <taxon>Bacteria</taxon>
        <taxon>Pseudomonadati</taxon>
        <taxon>Pseudomonadota</taxon>
        <taxon>Betaproteobacteria</taxon>
        <taxon>Burkholderiales</taxon>
        <taxon>Alcaligenaceae</taxon>
        <taxon>Pigmentiphaga</taxon>
    </lineage>
</organism>
<dbReference type="RefSeq" id="WP_345249279.1">
    <property type="nucleotide sequence ID" value="NZ_BAABFO010000009.1"/>
</dbReference>
<evidence type="ECO:0000313" key="4">
    <source>
        <dbReference type="Proteomes" id="UP001501671"/>
    </source>
</evidence>
<dbReference type="InterPro" id="IPR036409">
    <property type="entry name" value="Aldolase_II/adducin_N_sf"/>
</dbReference>
<name>A0ABP8H038_9BURK</name>
<accession>A0ABP8H038</accession>
<proteinExistence type="inferred from homology"/>